<dbReference type="CDD" id="cd11065">
    <property type="entry name" value="CYP64-like"/>
    <property type="match status" value="1"/>
</dbReference>
<dbReference type="InterPro" id="IPR050364">
    <property type="entry name" value="Cytochrome_P450_fung"/>
</dbReference>
<evidence type="ECO:0000256" key="1">
    <source>
        <dbReference type="ARBA" id="ARBA00001971"/>
    </source>
</evidence>
<dbReference type="GO" id="GO:0020037">
    <property type="term" value="F:heme binding"/>
    <property type="evidence" value="ECO:0007669"/>
    <property type="project" value="InterPro"/>
</dbReference>
<name>A0A0C3C3A2_HEBCY</name>
<dbReference type="PRINTS" id="PR00463">
    <property type="entry name" value="EP450I"/>
</dbReference>
<dbReference type="OrthoDB" id="2789670at2759"/>
<feature type="binding site" description="axial binding residue" evidence="9">
    <location>
        <position position="435"/>
    </location>
    <ligand>
        <name>heme</name>
        <dbReference type="ChEBI" id="CHEBI:30413"/>
    </ligand>
    <ligandPart>
        <name>Fe</name>
        <dbReference type="ChEBI" id="CHEBI:18248"/>
    </ligandPart>
</feature>
<dbReference type="GO" id="GO:0016705">
    <property type="term" value="F:oxidoreductase activity, acting on paired donors, with incorporation or reduction of molecular oxygen"/>
    <property type="evidence" value="ECO:0007669"/>
    <property type="project" value="InterPro"/>
</dbReference>
<dbReference type="Gene3D" id="1.10.630.10">
    <property type="entry name" value="Cytochrome P450"/>
    <property type="match status" value="1"/>
</dbReference>
<dbReference type="EMBL" id="KN831793">
    <property type="protein sequence ID" value="KIM38076.1"/>
    <property type="molecule type" value="Genomic_DNA"/>
</dbReference>
<evidence type="ECO:0000313" key="12">
    <source>
        <dbReference type="Proteomes" id="UP000053424"/>
    </source>
</evidence>
<keyword evidence="12" id="KW-1185">Reference proteome</keyword>
<dbReference type="GO" id="GO:0004497">
    <property type="term" value="F:monooxygenase activity"/>
    <property type="evidence" value="ECO:0007669"/>
    <property type="project" value="UniProtKB-KW"/>
</dbReference>
<evidence type="ECO:0000256" key="4">
    <source>
        <dbReference type="ARBA" id="ARBA00022617"/>
    </source>
</evidence>
<evidence type="ECO:0000256" key="7">
    <source>
        <dbReference type="ARBA" id="ARBA00023004"/>
    </source>
</evidence>
<organism evidence="11 12">
    <name type="scientific">Hebeloma cylindrosporum</name>
    <dbReference type="NCBI Taxonomy" id="76867"/>
    <lineage>
        <taxon>Eukaryota</taxon>
        <taxon>Fungi</taxon>
        <taxon>Dikarya</taxon>
        <taxon>Basidiomycota</taxon>
        <taxon>Agaricomycotina</taxon>
        <taxon>Agaricomycetes</taxon>
        <taxon>Agaricomycetidae</taxon>
        <taxon>Agaricales</taxon>
        <taxon>Agaricineae</taxon>
        <taxon>Hymenogastraceae</taxon>
        <taxon>Hebeloma</taxon>
    </lineage>
</organism>
<evidence type="ECO:0000256" key="9">
    <source>
        <dbReference type="PIRSR" id="PIRSR602401-1"/>
    </source>
</evidence>
<keyword evidence="5 9" id="KW-0479">Metal-binding</keyword>
<feature type="signal peptide" evidence="10">
    <location>
        <begin position="1"/>
        <end position="23"/>
    </location>
</feature>
<comment type="cofactor">
    <cofactor evidence="1 9">
        <name>heme</name>
        <dbReference type="ChEBI" id="CHEBI:30413"/>
    </cofactor>
</comment>
<evidence type="ECO:0000313" key="11">
    <source>
        <dbReference type="EMBL" id="KIM38076.1"/>
    </source>
</evidence>
<gene>
    <name evidence="11" type="ORF">M413DRAFT_76370</name>
</gene>
<comment type="similarity">
    <text evidence="3">Belongs to the cytochrome P450 family.</text>
</comment>
<dbReference type="GO" id="GO:0005506">
    <property type="term" value="F:iron ion binding"/>
    <property type="evidence" value="ECO:0007669"/>
    <property type="project" value="InterPro"/>
</dbReference>
<dbReference type="AlphaFoldDB" id="A0A0C3C3A2"/>
<feature type="chain" id="PRO_5002162374" description="Cytochrome P450" evidence="10">
    <location>
        <begin position="24"/>
        <end position="511"/>
    </location>
</feature>
<dbReference type="Proteomes" id="UP000053424">
    <property type="component" value="Unassembled WGS sequence"/>
</dbReference>
<proteinExistence type="inferred from homology"/>
<keyword evidence="8" id="KW-0503">Monooxygenase</keyword>
<dbReference type="PANTHER" id="PTHR46300:SF7">
    <property type="entry name" value="P450, PUTATIVE (EUROFUNG)-RELATED"/>
    <property type="match status" value="1"/>
</dbReference>
<keyword evidence="10" id="KW-0732">Signal</keyword>
<reference evidence="11 12" key="1">
    <citation type="submission" date="2014-04" db="EMBL/GenBank/DDBJ databases">
        <authorList>
            <consortium name="DOE Joint Genome Institute"/>
            <person name="Kuo A."/>
            <person name="Gay G."/>
            <person name="Dore J."/>
            <person name="Kohler A."/>
            <person name="Nagy L.G."/>
            <person name="Floudas D."/>
            <person name="Copeland A."/>
            <person name="Barry K.W."/>
            <person name="Cichocki N."/>
            <person name="Veneault-Fourrey C."/>
            <person name="LaButti K."/>
            <person name="Lindquist E.A."/>
            <person name="Lipzen A."/>
            <person name="Lundell T."/>
            <person name="Morin E."/>
            <person name="Murat C."/>
            <person name="Sun H."/>
            <person name="Tunlid A."/>
            <person name="Henrissat B."/>
            <person name="Grigoriev I.V."/>
            <person name="Hibbett D.S."/>
            <person name="Martin F."/>
            <person name="Nordberg H.P."/>
            <person name="Cantor M.N."/>
            <person name="Hua S.X."/>
        </authorList>
    </citation>
    <scope>NUCLEOTIDE SEQUENCE [LARGE SCALE GENOMIC DNA]</scope>
    <source>
        <strain evidence="12">h7</strain>
    </source>
</reference>
<keyword evidence="6" id="KW-0560">Oxidoreductase</keyword>
<evidence type="ECO:0008006" key="13">
    <source>
        <dbReference type="Google" id="ProtNLM"/>
    </source>
</evidence>
<sequence length="511" mass="57933">MSAFLSLSITVLVALLFWKFVTSRTQCRSYPPGPKPRHLIGNLLDFPTRDVANVYIEWGKKYNSSVLHASALGSHVVVLNKLEDAIELFERRGRIYSDRPDYPIQKLMSWDHNFGLMRYGEGWRYRRKICQEYFSKDAVKNHHGVIAQKVHAMLDGLLKRPEKLDYHNKMLSVSIPMKTMYGYDVESIDDPCVTSADKSVTLGAPLFLPGESFINVFPVLASIPAWFPGASSHKVAAEVKRLTDEVIRVPMEWAKMRMVEGTAVPSLVTNFLEKKNKIGASTQEERAIEDIAYTVYGAASDTTISVLGSFFYLMAVNPGVQAKAQREIDRVVGMDRLPDFSDRGTIPYLEAIYREVLRCRPPLHMGMPHSLTEDDYFKDFLIPKGGSFLSLTAMTHDESVYPEPFAFKPERFFDKNGDLNDDDRILAYGFGRRQCCVGKYISSATLWLAFTSILATFDIGKARDESGKEIAISDEYEDFGFLSHKKHFECSITPRSRGHLQLIERANVLNK</sequence>
<comment type="pathway">
    <text evidence="2">Secondary metabolite biosynthesis.</text>
</comment>
<dbReference type="InterPro" id="IPR002401">
    <property type="entry name" value="Cyt_P450_E_grp-I"/>
</dbReference>
<evidence type="ECO:0000256" key="6">
    <source>
        <dbReference type="ARBA" id="ARBA00023002"/>
    </source>
</evidence>
<keyword evidence="7 9" id="KW-0408">Iron</keyword>
<dbReference type="STRING" id="686832.A0A0C3C3A2"/>
<evidence type="ECO:0000256" key="10">
    <source>
        <dbReference type="SAM" id="SignalP"/>
    </source>
</evidence>
<evidence type="ECO:0000256" key="2">
    <source>
        <dbReference type="ARBA" id="ARBA00005179"/>
    </source>
</evidence>
<dbReference type="InterPro" id="IPR036396">
    <property type="entry name" value="Cyt_P450_sf"/>
</dbReference>
<dbReference type="Pfam" id="PF00067">
    <property type="entry name" value="p450"/>
    <property type="match status" value="1"/>
</dbReference>
<dbReference type="HOGENOM" id="CLU_001570_2_3_1"/>
<evidence type="ECO:0000256" key="5">
    <source>
        <dbReference type="ARBA" id="ARBA00022723"/>
    </source>
</evidence>
<dbReference type="PANTHER" id="PTHR46300">
    <property type="entry name" value="P450, PUTATIVE (EUROFUNG)-RELATED-RELATED"/>
    <property type="match status" value="1"/>
</dbReference>
<dbReference type="SUPFAM" id="SSF48264">
    <property type="entry name" value="Cytochrome P450"/>
    <property type="match status" value="1"/>
</dbReference>
<dbReference type="InterPro" id="IPR001128">
    <property type="entry name" value="Cyt_P450"/>
</dbReference>
<reference evidence="12" key="2">
    <citation type="submission" date="2015-01" db="EMBL/GenBank/DDBJ databases">
        <title>Evolutionary Origins and Diversification of the Mycorrhizal Mutualists.</title>
        <authorList>
            <consortium name="DOE Joint Genome Institute"/>
            <consortium name="Mycorrhizal Genomics Consortium"/>
            <person name="Kohler A."/>
            <person name="Kuo A."/>
            <person name="Nagy L.G."/>
            <person name="Floudas D."/>
            <person name="Copeland A."/>
            <person name="Barry K.W."/>
            <person name="Cichocki N."/>
            <person name="Veneault-Fourrey C."/>
            <person name="LaButti K."/>
            <person name="Lindquist E.A."/>
            <person name="Lipzen A."/>
            <person name="Lundell T."/>
            <person name="Morin E."/>
            <person name="Murat C."/>
            <person name="Riley R."/>
            <person name="Ohm R."/>
            <person name="Sun H."/>
            <person name="Tunlid A."/>
            <person name="Henrissat B."/>
            <person name="Grigoriev I.V."/>
            <person name="Hibbett D.S."/>
            <person name="Martin F."/>
        </authorList>
    </citation>
    <scope>NUCLEOTIDE SEQUENCE [LARGE SCALE GENOMIC DNA]</scope>
    <source>
        <strain evidence="12">h7</strain>
    </source>
</reference>
<protein>
    <recommendedName>
        <fullName evidence="13">Cytochrome P450</fullName>
    </recommendedName>
</protein>
<keyword evidence="4 9" id="KW-0349">Heme</keyword>
<evidence type="ECO:0000256" key="3">
    <source>
        <dbReference type="ARBA" id="ARBA00010617"/>
    </source>
</evidence>
<accession>A0A0C3C3A2</accession>
<evidence type="ECO:0000256" key="8">
    <source>
        <dbReference type="ARBA" id="ARBA00023033"/>
    </source>
</evidence>